<organism evidence="1 2">
    <name type="scientific">Asticcacaulis biprosthecium C19</name>
    <dbReference type="NCBI Taxonomy" id="715226"/>
    <lineage>
        <taxon>Bacteria</taxon>
        <taxon>Pseudomonadati</taxon>
        <taxon>Pseudomonadota</taxon>
        <taxon>Alphaproteobacteria</taxon>
        <taxon>Caulobacterales</taxon>
        <taxon>Caulobacteraceae</taxon>
        <taxon>Asticcacaulis</taxon>
    </lineage>
</organism>
<dbReference type="EMBL" id="GL883078">
    <property type="protein sequence ID" value="EGF91453.1"/>
    <property type="molecule type" value="Genomic_DNA"/>
</dbReference>
<accession>F4QML2</accession>
<name>F4QML2_9CAUL</name>
<dbReference type="Proteomes" id="UP000006512">
    <property type="component" value="Unassembled WGS sequence"/>
</dbReference>
<evidence type="ECO:0000313" key="2">
    <source>
        <dbReference type="Proteomes" id="UP000006512"/>
    </source>
</evidence>
<sequence>MLLLSLGPAVLVTLLQSAHRESTGPDLSWLLFGPALTENGRDDVENTNPINDITG</sequence>
<protein>
    <submittedName>
        <fullName evidence="1">Uncharacterized protein</fullName>
    </submittedName>
</protein>
<dbReference type="HOGENOM" id="CLU_3021879_0_0_5"/>
<dbReference type="AlphaFoldDB" id="F4QML2"/>
<reference evidence="2" key="1">
    <citation type="submission" date="2011-03" db="EMBL/GenBank/DDBJ databases">
        <title>Draft genome sequence of Brevundimonas diminuta.</title>
        <authorList>
            <person name="Brown P.J.B."/>
            <person name="Buechlein A."/>
            <person name="Hemmerich C."/>
            <person name="Brun Y.V."/>
        </authorList>
    </citation>
    <scope>NUCLEOTIDE SEQUENCE [LARGE SCALE GENOMIC DNA]</scope>
    <source>
        <strain evidence="2">C19</strain>
    </source>
</reference>
<dbReference type="OrthoDB" id="9887535at2"/>
<gene>
    <name evidence="1" type="ORF">ABI_28690</name>
</gene>
<keyword evidence="2" id="KW-1185">Reference proteome</keyword>
<dbReference type="RefSeq" id="WP_006273655.1">
    <property type="nucleotide sequence ID" value="NZ_GL883078.1"/>
</dbReference>
<evidence type="ECO:0000313" key="1">
    <source>
        <dbReference type="EMBL" id="EGF91453.1"/>
    </source>
</evidence>
<proteinExistence type="predicted"/>